<accession>L8GPC2</accession>
<dbReference type="RefSeq" id="XP_004336848.1">
    <property type="nucleotide sequence ID" value="XM_004336800.1"/>
</dbReference>
<dbReference type="VEuPathDB" id="AmoebaDB:ACA1_129700"/>
<gene>
    <name evidence="2" type="ORF">ACA1_129700</name>
</gene>
<feature type="non-terminal residue" evidence="2">
    <location>
        <position position="166"/>
    </location>
</feature>
<evidence type="ECO:0000313" key="2">
    <source>
        <dbReference type="EMBL" id="ELR14835.1"/>
    </source>
</evidence>
<feature type="region of interest" description="Disordered" evidence="1">
    <location>
        <begin position="1"/>
        <end position="53"/>
    </location>
</feature>
<feature type="compositionally biased region" description="Basic residues" evidence="1">
    <location>
        <begin position="39"/>
        <end position="51"/>
    </location>
</feature>
<evidence type="ECO:0000313" key="3">
    <source>
        <dbReference type="Proteomes" id="UP000011083"/>
    </source>
</evidence>
<dbReference type="SUPFAM" id="SSF54277">
    <property type="entry name" value="CAD &amp; PB1 domains"/>
    <property type="match status" value="1"/>
</dbReference>
<organism evidence="2 3">
    <name type="scientific">Acanthamoeba castellanii (strain ATCC 30010 / Neff)</name>
    <dbReference type="NCBI Taxonomy" id="1257118"/>
    <lineage>
        <taxon>Eukaryota</taxon>
        <taxon>Amoebozoa</taxon>
        <taxon>Discosea</taxon>
        <taxon>Longamoebia</taxon>
        <taxon>Centramoebida</taxon>
        <taxon>Acanthamoebidae</taxon>
        <taxon>Acanthamoeba</taxon>
    </lineage>
</organism>
<dbReference type="EMBL" id="KB008043">
    <property type="protein sequence ID" value="ELR14835.1"/>
    <property type="molecule type" value="Genomic_DNA"/>
</dbReference>
<reference evidence="2 3" key="1">
    <citation type="journal article" date="2013" name="Genome Biol.">
        <title>Genome of Acanthamoeba castellanii highlights extensive lateral gene transfer and early evolution of tyrosine kinase signaling.</title>
        <authorList>
            <person name="Clarke M."/>
            <person name="Lohan A.J."/>
            <person name="Liu B."/>
            <person name="Lagkouvardos I."/>
            <person name="Roy S."/>
            <person name="Zafar N."/>
            <person name="Bertelli C."/>
            <person name="Schilde C."/>
            <person name="Kianianmomeni A."/>
            <person name="Burglin T.R."/>
            <person name="Frech C."/>
            <person name="Turcotte B."/>
            <person name="Kopec K.O."/>
            <person name="Synnott J.M."/>
            <person name="Choo C."/>
            <person name="Paponov I."/>
            <person name="Finkler A."/>
            <person name="Soon Heng Tan C."/>
            <person name="Hutchins A.P."/>
            <person name="Weinmeier T."/>
            <person name="Rattei T."/>
            <person name="Chu J.S."/>
            <person name="Gimenez G."/>
            <person name="Irimia M."/>
            <person name="Rigden D.J."/>
            <person name="Fitzpatrick D.A."/>
            <person name="Lorenzo-Morales J."/>
            <person name="Bateman A."/>
            <person name="Chiu C.H."/>
            <person name="Tang P."/>
            <person name="Hegemann P."/>
            <person name="Fromm H."/>
            <person name="Raoult D."/>
            <person name="Greub G."/>
            <person name="Miranda-Saavedra D."/>
            <person name="Chen N."/>
            <person name="Nash P."/>
            <person name="Ginger M.L."/>
            <person name="Horn M."/>
            <person name="Schaap P."/>
            <person name="Caler L."/>
            <person name="Loftus B."/>
        </authorList>
    </citation>
    <scope>NUCLEOTIDE SEQUENCE [LARGE SCALE GENOMIC DNA]</scope>
    <source>
        <strain evidence="2 3">Neff</strain>
    </source>
</reference>
<evidence type="ECO:0000256" key="1">
    <source>
        <dbReference type="SAM" id="MobiDB-lite"/>
    </source>
</evidence>
<dbReference type="GeneID" id="14915434"/>
<sequence length="166" mass="18752">MGGQSSKAASGGEETDGEGRKRRREDEDTPHKSPTTTAKKGRQRHPKKKARPAAIQRTFKVCLAPDDVRRFTIPLGLWVCINAVHCAVTSTTWAILKLGLLWCQSEFEELLRSQYPWAFDHAEGWVVAIRYEDESGDLCILSSQPEWDALCHNPLLGRIVRVFINH</sequence>
<evidence type="ECO:0008006" key="4">
    <source>
        <dbReference type="Google" id="ProtNLM"/>
    </source>
</evidence>
<dbReference type="KEGG" id="acan:ACA1_129700"/>
<dbReference type="AlphaFoldDB" id="L8GPC2"/>
<keyword evidence="3" id="KW-1185">Reference proteome</keyword>
<proteinExistence type="predicted"/>
<dbReference type="Proteomes" id="UP000011083">
    <property type="component" value="Unassembled WGS sequence"/>
</dbReference>
<name>L8GPC2_ACACF</name>
<protein>
    <recommendedName>
        <fullName evidence="4">PB1 domain-containing protein</fullName>
    </recommendedName>
</protein>